<dbReference type="SUPFAM" id="SSF48452">
    <property type="entry name" value="TPR-like"/>
    <property type="match status" value="2"/>
</dbReference>
<dbReference type="InterPro" id="IPR051476">
    <property type="entry name" value="Bac_ResReg_Asp_Phosphatase"/>
</dbReference>
<evidence type="ECO:0000256" key="4">
    <source>
        <dbReference type="ARBA" id="ARBA00022803"/>
    </source>
</evidence>
<keyword evidence="2" id="KW-0963">Cytoplasm</keyword>
<comment type="subcellular location">
    <subcellularLocation>
        <location evidence="1">Cytoplasm</location>
    </subcellularLocation>
</comment>
<dbReference type="PANTHER" id="PTHR46630">
    <property type="entry name" value="TETRATRICOPEPTIDE REPEAT PROTEIN 29"/>
    <property type="match status" value="1"/>
</dbReference>
<dbReference type="Pfam" id="PF13176">
    <property type="entry name" value="TPR_7"/>
    <property type="match status" value="1"/>
</dbReference>
<sequence>MPACQKAFSAGEYAQAVTYAKQALAATPDDRDAYLCLGRAQGGAGDHAAAIAALQAGDKLSKTPFEHVIALTLLGNQYKSARLYPDAIATYRQSLAIAHADKNRRYEMIDLNLIGESLQGSGDFKGAIDAYQQGYKLAANDSERADSHAHMASVYSAQGMHDQAIEQQLMTSVLEERVGDLDHIAYANLELARIYLEANQPAAAEKTMNNTLPIVMGADSAYWVASVYQMQGRIKYAEGKAEEGRALFQSGIDIAKKIGADDLAKEIENTAAGLKM</sequence>
<evidence type="ECO:0000256" key="2">
    <source>
        <dbReference type="ARBA" id="ARBA00022490"/>
    </source>
</evidence>
<accession>A0A1J5Q6B0</accession>
<keyword evidence="4" id="KW-0802">TPR repeat</keyword>
<dbReference type="InterPro" id="IPR011990">
    <property type="entry name" value="TPR-like_helical_dom_sf"/>
</dbReference>
<dbReference type="GO" id="GO:0005737">
    <property type="term" value="C:cytoplasm"/>
    <property type="evidence" value="ECO:0007669"/>
    <property type="project" value="UniProtKB-SubCell"/>
</dbReference>
<dbReference type="GO" id="GO:0005929">
    <property type="term" value="C:cilium"/>
    <property type="evidence" value="ECO:0007669"/>
    <property type="project" value="TreeGrafter"/>
</dbReference>
<dbReference type="GO" id="GO:0003341">
    <property type="term" value="P:cilium movement"/>
    <property type="evidence" value="ECO:0007669"/>
    <property type="project" value="TreeGrafter"/>
</dbReference>
<comment type="caution">
    <text evidence="5">The sequence shown here is derived from an EMBL/GenBank/DDBJ whole genome shotgun (WGS) entry which is preliminary data.</text>
</comment>
<organism evidence="5">
    <name type="scientific">mine drainage metagenome</name>
    <dbReference type="NCBI Taxonomy" id="410659"/>
    <lineage>
        <taxon>unclassified sequences</taxon>
        <taxon>metagenomes</taxon>
        <taxon>ecological metagenomes</taxon>
    </lineage>
</organism>
<dbReference type="EMBL" id="MLJW01001248">
    <property type="protein sequence ID" value="OIQ79249.1"/>
    <property type="molecule type" value="Genomic_DNA"/>
</dbReference>
<gene>
    <name evidence="5" type="ORF">GALL_390180</name>
</gene>
<dbReference type="PANTHER" id="PTHR46630:SF1">
    <property type="entry name" value="TETRATRICOPEPTIDE REPEAT PROTEIN 29"/>
    <property type="match status" value="1"/>
</dbReference>
<evidence type="ECO:0000256" key="3">
    <source>
        <dbReference type="ARBA" id="ARBA00022737"/>
    </source>
</evidence>
<dbReference type="AlphaFoldDB" id="A0A1J5Q6B0"/>
<proteinExistence type="predicted"/>
<reference evidence="5" key="1">
    <citation type="submission" date="2016-10" db="EMBL/GenBank/DDBJ databases">
        <title>Sequence of Gallionella enrichment culture.</title>
        <authorList>
            <person name="Poehlein A."/>
            <person name="Muehling M."/>
            <person name="Daniel R."/>
        </authorList>
    </citation>
    <scope>NUCLEOTIDE SEQUENCE</scope>
</reference>
<evidence type="ECO:0000313" key="5">
    <source>
        <dbReference type="EMBL" id="OIQ79249.1"/>
    </source>
</evidence>
<evidence type="ECO:0000256" key="1">
    <source>
        <dbReference type="ARBA" id="ARBA00004496"/>
    </source>
</evidence>
<dbReference type="SMART" id="SM00028">
    <property type="entry name" value="TPR"/>
    <property type="match status" value="5"/>
</dbReference>
<protein>
    <submittedName>
        <fullName evidence="5">Photosystem I assembly protein Ycf3</fullName>
    </submittedName>
</protein>
<keyword evidence="3" id="KW-0677">Repeat</keyword>
<dbReference type="Gene3D" id="1.25.40.10">
    <property type="entry name" value="Tetratricopeptide repeat domain"/>
    <property type="match status" value="3"/>
</dbReference>
<dbReference type="InterPro" id="IPR019734">
    <property type="entry name" value="TPR_rpt"/>
</dbReference>
<dbReference type="Pfam" id="PF13432">
    <property type="entry name" value="TPR_16"/>
    <property type="match status" value="1"/>
</dbReference>
<name>A0A1J5Q6B0_9ZZZZ</name>